<proteinExistence type="predicted"/>
<dbReference type="InterPro" id="IPR012296">
    <property type="entry name" value="Nuclease_put_TT1808"/>
</dbReference>
<evidence type="ECO:0008006" key="3">
    <source>
        <dbReference type="Google" id="ProtNLM"/>
    </source>
</evidence>
<protein>
    <recommendedName>
        <fullName evidence="3">Restriction endonuclease domain-containing protein</fullName>
    </recommendedName>
</protein>
<accession>A0ABV9F8Y9</accession>
<evidence type="ECO:0000313" key="1">
    <source>
        <dbReference type="EMBL" id="MFC4598425.1"/>
    </source>
</evidence>
<dbReference type="Proteomes" id="UP001596028">
    <property type="component" value="Unassembled WGS sequence"/>
</dbReference>
<gene>
    <name evidence="1" type="ORF">ACFO3S_09295</name>
</gene>
<name>A0ABV9F8Y9_9BACL</name>
<evidence type="ECO:0000313" key="2">
    <source>
        <dbReference type="Proteomes" id="UP001596028"/>
    </source>
</evidence>
<keyword evidence="2" id="KW-1185">Reference proteome</keyword>
<comment type="caution">
    <text evidence="1">The sequence shown here is derived from an EMBL/GenBank/DDBJ whole genome shotgun (WGS) entry which is preliminary data.</text>
</comment>
<dbReference type="RefSeq" id="WP_378094661.1">
    <property type="nucleotide sequence ID" value="NZ_JBHSEP010000005.1"/>
</dbReference>
<reference evidence="2" key="1">
    <citation type="journal article" date="2019" name="Int. J. Syst. Evol. Microbiol.">
        <title>The Global Catalogue of Microorganisms (GCM) 10K type strain sequencing project: providing services to taxonomists for standard genome sequencing and annotation.</title>
        <authorList>
            <consortium name="The Broad Institute Genomics Platform"/>
            <consortium name="The Broad Institute Genome Sequencing Center for Infectious Disease"/>
            <person name="Wu L."/>
            <person name="Ma J."/>
        </authorList>
    </citation>
    <scope>NUCLEOTIDE SEQUENCE [LARGE SCALE GENOMIC DNA]</scope>
    <source>
        <strain evidence="2">CCUG 49571</strain>
    </source>
</reference>
<dbReference type="Gene3D" id="3.90.1570.10">
    <property type="entry name" value="tt1808, chain A"/>
    <property type="match status" value="1"/>
</dbReference>
<organism evidence="1 2">
    <name type="scientific">Cohnella hongkongensis</name>
    <dbReference type="NCBI Taxonomy" id="178337"/>
    <lineage>
        <taxon>Bacteria</taxon>
        <taxon>Bacillati</taxon>
        <taxon>Bacillota</taxon>
        <taxon>Bacilli</taxon>
        <taxon>Bacillales</taxon>
        <taxon>Paenibacillaceae</taxon>
        <taxon>Cohnella</taxon>
    </lineage>
</organism>
<dbReference type="EMBL" id="JBHSEP010000005">
    <property type="protein sequence ID" value="MFC4598425.1"/>
    <property type="molecule type" value="Genomic_DNA"/>
</dbReference>
<sequence length="96" mass="10859">MVRKKTNKDRMMEHPVTYEAYAEMPDDGQRYEVLDGELELMSPAPSTVHQAIGSSLHLLVQSCSSDYFIRRRTSCPASRSRSASCLRTNWSGGCWS</sequence>